<sequence>PKATIKVHAEQYWHMGMTDEKIVDHLTDHYDTNKYGLSVWTFREWRTSWGWHSTRKQKHTEETVFPLYQEIRKRYPNMGARTMVHTLRQDYKVKVPEVLVANLLKKHEPERVKARKAKRFKRKRFFAAGVMDIVTMDQHDKWKRFGLWLHLGLDPFSGFIAWVKIWRANRNPRLIARYYLEAVRKLGGVPLVTQSDPGTENNSVANLHTLIRHRLDPSLTDTLQHRWMRKNMNIKAECGWSQIRRHFTPGFEDILDHGVNEGLYVPDDPLHRLIFLWLAIPWMQKEIDHWVHRWNTTPRRSDRNKVLPQGIPDIIRTQPHRYKALDFKIHVPDELLDEMEDKWAPAEHPIFQLVPPEFETQAQLLYGAMGAPAVSSDSFWDIYTTLLNAFESHSSAFALDEFMKTYEREGDEETLPDVALLDGLKNLRFGEDSIGDLGYLYMGGLENPPSAEGDGEGDEEEGSNSHRRLYANRDFSDEEEDK</sequence>
<name>A0ACB8B1W4_9AGAM</name>
<dbReference type="EMBL" id="MU266641">
    <property type="protein sequence ID" value="KAH7919661.1"/>
    <property type="molecule type" value="Genomic_DNA"/>
</dbReference>
<protein>
    <submittedName>
        <fullName evidence="1">Uncharacterized protein</fullName>
    </submittedName>
</protein>
<keyword evidence="2" id="KW-1185">Reference proteome</keyword>
<evidence type="ECO:0000313" key="1">
    <source>
        <dbReference type="EMBL" id="KAH7919661.1"/>
    </source>
</evidence>
<feature type="non-terminal residue" evidence="1">
    <location>
        <position position="1"/>
    </location>
</feature>
<comment type="caution">
    <text evidence="1">The sequence shown here is derived from an EMBL/GenBank/DDBJ whole genome shotgun (WGS) entry which is preliminary data.</text>
</comment>
<proteinExistence type="predicted"/>
<organism evidence="1 2">
    <name type="scientific">Leucogyrophana mollusca</name>
    <dbReference type="NCBI Taxonomy" id="85980"/>
    <lineage>
        <taxon>Eukaryota</taxon>
        <taxon>Fungi</taxon>
        <taxon>Dikarya</taxon>
        <taxon>Basidiomycota</taxon>
        <taxon>Agaricomycotina</taxon>
        <taxon>Agaricomycetes</taxon>
        <taxon>Agaricomycetidae</taxon>
        <taxon>Boletales</taxon>
        <taxon>Boletales incertae sedis</taxon>
        <taxon>Leucogyrophana</taxon>
    </lineage>
</organism>
<dbReference type="Proteomes" id="UP000790709">
    <property type="component" value="Unassembled WGS sequence"/>
</dbReference>
<accession>A0ACB8B1W4</accession>
<gene>
    <name evidence="1" type="ORF">BV22DRAFT_1022606</name>
</gene>
<reference evidence="1" key="1">
    <citation type="journal article" date="2021" name="New Phytol.">
        <title>Evolutionary innovations through gain and loss of genes in the ectomycorrhizal Boletales.</title>
        <authorList>
            <person name="Wu G."/>
            <person name="Miyauchi S."/>
            <person name="Morin E."/>
            <person name="Kuo A."/>
            <person name="Drula E."/>
            <person name="Varga T."/>
            <person name="Kohler A."/>
            <person name="Feng B."/>
            <person name="Cao Y."/>
            <person name="Lipzen A."/>
            <person name="Daum C."/>
            <person name="Hundley H."/>
            <person name="Pangilinan J."/>
            <person name="Johnson J."/>
            <person name="Barry K."/>
            <person name="LaButti K."/>
            <person name="Ng V."/>
            <person name="Ahrendt S."/>
            <person name="Min B."/>
            <person name="Choi I.G."/>
            <person name="Park H."/>
            <person name="Plett J.M."/>
            <person name="Magnuson J."/>
            <person name="Spatafora J.W."/>
            <person name="Nagy L.G."/>
            <person name="Henrissat B."/>
            <person name="Grigoriev I.V."/>
            <person name="Yang Z.L."/>
            <person name="Xu J."/>
            <person name="Martin F.M."/>
        </authorList>
    </citation>
    <scope>NUCLEOTIDE SEQUENCE</scope>
    <source>
        <strain evidence="1">KUC20120723A-06</strain>
    </source>
</reference>
<evidence type="ECO:0000313" key="2">
    <source>
        <dbReference type="Proteomes" id="UP000790709"/>
    </source>
</evidence>